<feature type="compositionally biased region" description="Basic and acidic residues" evidence="1">
    <location>
        <begin position="61"/>
        <end position="72"/>
    </location>
</feature>
<feature type="region of interest" description="Disordered" evidence="1">
    <location>
        <begin position="34"/>
        <end position="72"/>
    </location>
</feature>
<name>A0A9E7JZW0_9LILI</name>
<dbReference type="Proteomes" id="UP001055439">
    <property type="component" value="Chromosome 4"/>
</dbReference>
<dbReference type="AlphaFoldDB" id="A0A9E7JZW0"/>
<proteinExistence type="predicted"/>
<evidence type="ECO:0000256" key="1">
    <source>
        <dbReference type="SAM" id="MobiDB-lite"/>
    </source>
</evidence>
<keyword evidence="3" id="KW-1185">Reference proteome</keyword>
<feature type="compositionally biased region" description="Basic and acidic residues" evidence="1">
    <location>
        <begin position="34"/>
        <end position="46"/>
    </location>
</feature>
<feature type="compositionally biased region" description="Basic residues" evidence="1">
    <location>
        <begin position="47"/>
        <end position="60"/>
    </location>
</feature>
<accession>A0A9E7JZW0</accession>
<organism evidence="2 3">
    <name type="scientific">Musa troglodytarum</name>
    <name type="common">fe'i banana</name>
    <dbReference type="NCBI Taxonomy" id="320322"/>
    <lineage>
        <taxon>Eukaryota</taxon>
        <taxon>Viridiplantae</taxon>
        <taxon>Streptophyta</taxon>
        <taxon>Embryophyta</taxon>
        <taxon>Tracheophyta</taxon>
        <taxon>Spermatophyta</taxon>
        <taxon>Magnoliopsida</taxon>
        <taxon>Liliopsida</taxon>
        <taxon>Zingiberales</taxon>
        <taxon>Musaceae</taxon>
        <taxon>Musa</taxon>
    </lineage>
</organism>
<evidence type="ECO:0000313" key="2">
    <source>
        <dbReference type="EMBL" id="URD99810.1"/>
    </source>
</evidence>
<protein>
    <submittedName>
        <fullName evidence="2">Uncharacterized protein</fullName>
    </submittedName>
</protein>
<reference evidence="2" key="1">
    <citation type="submission" date="2022-05" db="EMBL/GenBank/DDBJ databases">
        <title>The Musa troglodytarum L. genome provides insights into the mechanism of non-climacteric behaviour and enrichment of carotenoids.</title>
        <authorList>
            <person name="Wang J."/>
        </authorList>
    </citation>
    <scope>NUCLEOTIDE SEQUENCE</scope>
    <source>
        <tissue evidence="2">Leaf</tissue>
    </source>
</reference>
<evidence type="ECO:0000313" key="3">
    <source>
        <dbReference type="Proteomes" id="UP001055439"/>
    </source>
</evidence>
<gene>
    <name evidence="2" type="ORF">MUK42_25047</name>
</gene>
<sequence>MEEEKRWGHDEQTNSTMMKSLWMSRVCLRHSKRMVEDGGGREEQANRKQRASRCHSQWRSRKNDGAKASRTRREVLVKDAEEPWAMIQTMLLLRNDDAFLPSDTQYTPYGSVNDWLHPAAQMNGVASGNLSLLQKLNMAIVGLPLWTIFITIAGHSNVLDNKMIANLCDIGSAEFP</sequence>
<dbReference type="EMBL" id="CP097506">
    <property type="protein sequence ID" value="URD99810.1"/>
    <property type="molecule type" value="Genomic_DNA"/>
</dbReference>